<keyword evidence="2 7" id="KW-0032">Aminotransferase</keyword>
<dbReference type="InterPro" id="IPR004839">
    <property type="entry name" value="Aminotransferase_I/II_large"/>
</dbReference>
<gene>
    <name evidence="7" type="ORF">NX794_04735</name>
</gene>
<dbReference type="Proteomes" id="UP001205612">
    <property type="component" value="Unassembled WGS sequence"/>
</dbReference>
<dbReference type="GO" id="GO:0008483">
    <property type="term" value="F:transaminase activity"/>
    <property type="evidence" value="ECO:0007669"/>
    <property type="project" value="UniProtKB-KW"/>
</dbReference>
<dbReference type="SUPFAM" id="SSF53383">
    <property type="entry name" value="PLP-dependent transferases"/>
    <property type="match status" value="1"/>
</dbReference>
<dbReference type="InterPro" id="IPR015422">
    <property type="entry name" value="PyrdxlP-dep_Trfase_small"/>
</dbReference>
<dbReference type="RefSeq" id="WP_258776869.1">
    <property type="nucleotide sequence ID" value="NZ_JANUGP010000002.1"/>
</dbReference>
<comment type="caution">
    <text evidence="7">The sequence shown here is derived from an EMBL/GenBank/DDBJ whole genome shotgun (WGS) entry which is preliminary data.</text>
</comment>
<protein>
    <submittedName>
        <fullName evidence="7">PLP-dependent aminotransferase family protein</fullName>
    </submittedName>
</protein>
<dbReference type="Gene3D" id="3.40.640.10">
    <property type="entry name" value="Type I PLP-dependent aspartate aminotransferase-like (Major domain)"/>
    <property type="match status" value="1"/>
</dbReference>
<dbReference type="CDD" id="cd00609">
    <property type="entry name" value="AAT_like"/>
    <property type="match status" value="1"/>
</dbReference>
<evidence type="ECO:0000256" key="2">
    <source>
        <dbReference type="ARBA" id="ARBA00022576"/>
    </source>
</evidence>
<dbReference type="EMBL" id="JANUGP010000002">
    <property type="protein sequence ID" value="MCS0600540.1"/>
    <property type="molecule type" value="Genomic_DNA"/>
</dbReference>
<dbReference type="InterPro" id="IPR050859">
    <property type="entry name" value="Class-I_PLP-dep_aminotransf"/>
</dbReference>
<sequence>MSPLPSGLHLSVVSLGSSRRVCAIWKVGGPVDPGRPCAFPDALLLPRRGAEQDWAAQIAFAALDEQGLGDGPACVDLTTTAKGVRFTALRAGLCHPDLMELAHAALGDGHREWTDLSRSRPVSFHATAAQPYALRQHAAAVTTHTQDGPGRLHVLHRRSEHVLRAYAAARLARSATTPAPSTSQHQETAMPLTTERRKPRPASPGPALEARLSRSARTMVPSEVRALFSAANRPDVVSLAGGMPSPAVLPTEEMATVTAAVLRDSGTTALQYGSAQGDPALRERICGIMHDARITARPDDVLVTGGSQQALDLVARVLLDPGDTVVAEGPTYVTALGTFAAAGARVVQVGMDRDGVIPDELAAAFARLAAQGRPGKIFYTVPTFQNPTGVTLSPRRRLQILDICQAAGVLVIEDDPYGMLHYAGAPPRALAADASEHAVYLGTFSKTLAPGLRVGWVHAPSALTRKLVLAAESATLCHSALAQLTVDRYLRTHPWDEHLAIARAGYRERRDTMLSALAASMPQDVSWTVPDGGFFVWTTFPGGVDARELLPRALAAGVSFVPGTGFYADGRGAHHGRLSFSYPEPEQIELGVRRLASVIAEHR</sequence>
<name>A0ABT2AXC4_9ACTN</name>
<feature type="region of interest" description="Disordered" evidence="5">
    <location>
        <begin position="173"/>
        <end position="216"/>
    </location>
</feature>
<evidence type="ECO:0000256" key="1">
    <source>
        <dbReference type="ARBA" id="ARBA00001933"/>
    </source>
</evidence>
<evidence type="ECO:0000313" key="7">
    <source>
        <dbReference type="EMBL" id="MCS0600540.1"/>
    </source>
</evidence>
<evidence type="ECO:0000256" key="3">
    <source>
        <dbReference type="ARBA" id="ARBA00022679"/>
    </source>
</evidence>
<dbReference type="PANTHER" id="PTHR42790">
    <property type="entry name" value="AMINOTRANSFERASE"/>
    <property type="match status" value="1"/>
</dbReference>
<keyword evidence="4" id="KW-0663">Pyridoxal phosphate</keyword>
<dbReference type="PANTHER" id="PTHR42790:SF19">
    <property type="entry name" value="KYNURENINE_ALPHA-AMINOADIPATE AMINOTRANSFERASE, MITOCHONDRIAL"/>
    <property type="match status" value="1"/>
</dbReference>
<evidence type="ECO:0000256" key="4">
    <source>
        <dbReference type="ARBA" id="ARBA00022898"/>
    </source>
</evidence>
<dbReference type="InterPro" id="IPR015421">
    <property type="entry name" value="PyrdxlP-dep_Trfase_major"/>
</dbReference>
<dbReference type="Pfam" id="PF00155">
    <property type="entry name" value="Aminotran_1_2"/>
    <property type="match status" value="1"/>
</dbReference>
<comment type="cofactor">
    <cofactor evidence="1">
        <name>pyridoxal 5'-phosphate</name>
        <dbReference type="ChEBI" id="CHEBI:597326"/>
    </cofactor>
</comment>
<proteinExistence type="predicted"/>
<evidence type="ECO:0000313" key="8">
    <source>
        <dbReference type="Proteomes" id="UP001205612"/>
    </source>
</evidence>
<organism evidence="7 8">
    <name type="scientific">Streptomyces pyxinicus</name>
    <dbReference type="NCBI Taxonomy" id="2970331"/>
    <lineage>
        <taxon>Bacteria</taxon>
        <taxon>Bacillati</taxon>
        <taxon>Actinomycetota</taxon>
        <taxon>Actinomycetes</taxon>
        <taxon>Kitasatosporales</taxon>
        <taxon>Streptomycetaceae</taxon>
        <taxon>Streptomyces</taxon>
    </lineage>
</organism>
<dbReference type="Gene3D" id="3.90.1150.10">
    <property type="entry name" value="Aspartate Aminotransferase, domain 1"/>
    <property type="match status" value="1"/>
</dbReference>
<dbReference type="InterPro" id="IPR015424">
    <property type="entry name" value="PyrdxlP-dep_Trfase"/>
</dbReference>
<keyword evidence="8" id="KW-1185">Reference proteome</keyword>
<feature type="domain" description="Aminotransferase class I/classII large" evidence="6">
    <location>
        <begin position="257"/>
        <end position="595"/>
    </location>
</feature>
<accession>A0ABT2AXC4</accession>
<reference evidence="7 8" key="1">
    <citation type="submission" date="2022-08" db="EMBL/GenBank/DDBJ databases">
        <authorList>
            <person name="Somphong A."/>
            <person name="Phongsopitanun W."/>
        </authorList>
    </citation>
    <scope>NUCLEOTIDE SEQUENCE [LARGE SCALE GENOMIC DNA]</scope>
    <source>
        <strain evidence="7 8">LP11</strain>
    </source>
</reference>
<evidence type="ECO:0000259" key="6">
    <source>
        <dbReference type="Pfam" id="PF00155"/>
    </source>
</evidence>
<evidence type="ECO:0000256" key="5">
    <source>
        <dbReference type="SAM" id="MobiDB-lite"/>
    </source>
</evidence>
<keyword evidence="3" id="KW-0808">Transferase</keyword>